<dbReference type="Pfam" id="PF03008">
    <property type="entry name" value="DUF234"/>
    <property type="match status" value="1"/>
</dbReference>
<dbReference type="InterPro" id="IPR004256">
    <property type="entry name" value="DUF234"/>
</dbReference>
<keyword evidence="1" id="KW-0812">Transmembrane</keyword>
<dbReference type="PATRIC" id="fig|1619013.3.peg.1045"/>
<keyword evidence="1" id="KW-0472">Membrane</keyword>
<dbReference type="SUPFAM" id="SSF52980">
    <property type="entry name" value="Restriction endonuclease-like"/>
    <property type="match status" value="1"/>
</dbReference>
<dbReference type="InterPro" id="IPR048428">
    <property type="entry name" value="YobI-NTPase"/>
</dbReference>
<dbReference type="SUPFAM" id="SSF52540">
    <property type="entry name" value="P-loop containing nucleoside triphosphate hydrolases"/>
    <property type="match status" value="1"/>
</dbReference>
<dbReference type="Gene3D" id="3.40.50.300">
    <property type="entry name" value="P-loop containing nucleotide triphosphate hydrolases"/>
    <property type="match status" value="1"/>
</dbReference>
<evidence type="ECO:0000259" key="3">
    <source>
        <dbReference type="Pfam" id="PF20693"/>
    </source>
</evidence>
<dbReference type="PANTHER" id="PTHR34704:SF1">
    <property type="entry name" value="ATPASE"/>
    <property type="match status" value="1"/>
</dbReference>
<feature type="domain" description="YobI-like P-loop NTPase" evidence="3">
    <location>
        <begin position="36"/>
        <end position="386"/>
    </location>
</feature>
<keyword evidence="4" id="KW-0238">DNA-binding</keyword>
<protein>
    <submittedName>
        <fullName evidence="4">DNA-binding protein</fullName>
    </submittedName>
</protein>
<dbReference type="STRING" id="1619013.UT41_C0009G0002"/>
<sequence length="1335" mass="154829">MIIDKTTDQEAKSNSDNIIGYIALTPIDCADEKNNYFRALKFSIDNEQICNIAITGPYGSGKTSIIKSFEKYYKYKFLSISLASFKEETENQIPDNLIERSILQQMLYGADASKLPYSRFKRIIVPDKSLIKSALFALWALAIWYIYLNGSEFLNLNIFNTLYIIQILIFSYALAFPIVLISDIHKLSFGISFRKLSLKNAEIEATDTPENSILNRHLDEIIYFFQEVKYKVVVIEDLDRFGSPEIFVKLREINKLINDNRQPCEKIKFLYALRDDMFVHNNRVKFFDFIIPVIPIVNSSNSSEMMRKRLKDINYLNEISKHFISEVALYIDDMRLIHNIFNEFTLYKSELHSDRLNTTKLLAMMIYKNVYPDDFEKLHHAEGALYKIGNMRAVLIISKKRKIDDEIASLKKDLEVSGDEEIKSEIELIKMFIGHIASTVDQPINGLQIDNQTIYFNQINNWDLFVKLFNSTNIIAVQHTPNYGNRNINLGKSFLQLQTEVSPDLTFSQRKKNIENKTELKRIDIQTRIHVLEKEKASISQLPLHELILRNDQTIEEILTSNGISNLQPLAYLIKNGYLDESHYLYTSQFYEGRLTRNDHDFLITIRDFKKPDPKQPIDTSNEVCSSMRPEDFAHNYVLNVTLIDYLLTDNANRERLRLAVSYISSNFREAEEFFTAYWDIGRDVREFVKVIAEIWPGYGAAAVKSSQAPEHLALILQHVDGKYLAEKMNAGNDLTNYLAKYGYLVYASDVKPPDNYTVLKTLKVVFTSLTSLSRNKDLLDFAHRENLYEINTENVLLLLDSYPCGDSVTQQDPAIANYSAITSSGSEELKKYINVNLSHYINNVFLNLLNNTHENATAIKQLINAESIDNKQKQQIIIMQEITFENFEFIPVDLWGYILSNRKIDISWMNIATYLIEKACENEIVTELLNQKNIVSFLSKQPIKTDVLGDDYSDLLSRFIVANDKINDDAYISYVEILPYSYPDFPDGISQVKAKCLAQTRTIQLSNESYEFAKNDYPLLSILLSSNINEFLKKKPMYPITDTIREKLLSSGINIKQKLEIIKDVTPSGARASKHLSRLISVMIKLPDANCDYFDNEVISSAIVNAFNVEDSILILIKCIMSWDLKMTMDVLKQLPAPFNEISEYSHISSNKLPKYLTILERVDIIKKEVPVTENKLKSKITRYYIKDNFYNFWLNFVMKNRAQIEQGLKKDLLDSLKQEINSYYGKVFEQVCKEIVFDKIKNLSKIGRFWHKDIEIDLIALNEKDKEIYLIECKWKSEVNPNEILFKLKEKTKYIDWNNKNRKEKIIIFAKSFSEKTQEALLIDLNEIKKYLD</sequence>
<dbReference type="InterPro" id="IPR011335">
    <property type="entry name" value="Restrct_endonuc-II-like"/>
</dbReference>
<organism evidence="4 5">
    <name type="scientific">Candidatus Wolfebacteria bacterium GW2011_GWC2_39_22</name>
    <dbReference type="NCBI Taxonomy" id="1619013"/>
    <lineage>
        <taxon>Bacteria</taxon>
        <taxon>Candidatus Wolfeibacteriota</taxon>
    </lineage>
</organism>
<evidence type="ECO:0000313" key="4">
    <source>
        <dbReference type="EMBL" id="KKR11492.1"/>
    </source>
</evidence>
<dbReference type="PANTHER" id="PTHR34704">
    <property type="entry name" value="ATPASE"/>
    <property type="match status" value="1"/>
</dbReference>
<evidence type="ECO:0000313" key="5">
    <source>
        <dbReference type="Proteomes" id="UP000034665"/>
    </source>
</evidence>
<evidence type="ECO:0000256" key="1">
    <source>
        <dbReference type="SAM" id="Phobius"/>
    </source>
</evidence>
<name>A0A0G0RCR3_9BACT</name>
<dbReference type="Proteomes" id="UP000034665">
    <property type="component" value="Unassembled WGS sequence"/>
</dbReference>
<dbReference type="GO" id="GO:0003677">
    <property type="term" value="F:DNA binding"/>
    <property type="evidence" value="ECO:0007669"/>
    <property type="project" value="UniProtKB-KW"/>
</dbReference>
<reference evidence="4 5" key="1">
    <citation type="journal article" date="2015" name="Nature">
        <title>rRNA introns, odd ribosomes, and small enigmatic genomes across a large radiation of phyla.</title>
        <authorList>
            <person name="Brown C.T."/>
            <person name="Hug L.A."/>
            <person name="Thomas B.C."/>
            <person name="Sharon I."/>
            <person name="Castelle C.J."/>
            <person name="Singh A."/>
            <person name="Wilkins M.J."/>
            <person name="Williams K.H."/>
            <person name="Banfield J.F."/>
        </authorList>
    </citation>
    <scope>NUCLEOTIDE SEQUENCE [LARGE SCALE GENOMIC DNA]</scope>
</reference>
<evidence type="ECO:0000259" key="2">
    <source>
        <dbReference type="Pfam" id="PF03008"/>
    </source>
</evidence>
<dbReference type="EMBL" id="LBWR01000009">
    <property type="protein sequence ID" value="KKR11492.1"/>
    <property type="molecule type" value="Genomic_DNA"/>
</dbReference>
<comment type="caution">
    <text evidence="4">The sequence shown here is derived from an EMBL/GenBank/DDBJ whole genome shotgun (WGS) entry which is preliminary data.</text>
</comment>
<gene>
    <name evidence="4" type="ORF">UT41_C0009G0002</name>
</gene>
<feature type="transmembrane region" description="Helical" evidence="1">
    <location>
        <begin position="129"/>
        <end position="148"/>
    </location>
</feature>
<proteinExistence type="predicted"/>
<feature type="transmembrane region" description="Helical" evidence="1">
    <location>
        <begin position="160"/>
        <end position="181"/>
    </location>
</feature>
<dbReference type="Pfam" id="PF20693">
    <property type="entry name" value="YobI-ATPase"/>
    <property type="match status" value="1"/>
</dbReference>
<dbReference type="InterPro" id="IPR027417">
    <property type="entry name" value="P-loop_NTPase"/>
</dbReference>
<accession>A0A0G0RCR3</accession>
<feature type="domain" description="DUF234" evidence="2">
    <location>
        <begin position="1195"/>
        <end position="1279"/>
    </location>
</feature>
<keyword evidence="1" id="KW-1133">Transmembrane helix</keyword>